<evidence type="ECO:0000313" key="1">
    <source>
        <dbReference type="EMBL" id="MBD2847779.1"/>
    </source>
</evidence>
<organism evidence="1 2">
    <name type="scientific">Paenibacillus sabuli</name>
    <dbReference type="NCBI Taxonomy" id="2772509"/>
    <lineage>
        <taxon>Bacteria</taxon>
        <taxon>Bacillati</taxon>
        <taxon>Bacillota</taxon>
        <taxon>Bacilli</taxon>
        <taxon>Bacillales</taxon>
        <taxon>Paenibacillaceae</taxon>
        <taxon>Paenibacillus</taxon>
    </lineage>
</organism>
<protein>
    <submittedName>
        <fullName evidence="1">Uncharacterized protein</fullName>
    </submittedName>
</protein>
<comment type="caution">
    <text evidence="1">The sequence shown here is derived from an EMBL/GenBank/DDBJ whole genome shotgun (WGS) entry which is preliminary data.</text>
</comment>
<dbReference type="RefSeq" id="WP_190920887.1">
    <property type="nucleotide sequence ID" value="NZ_JACXIZ010000045.1"/>
</dbReference>
<keyword evidence="2" id="KW-1185">Reference proteome</keyword>
<evidence type="ECO:0000313" key="2">
    <source>
        <dbReference type="Proteomes" id="UP000621560"/>
    </source>
</evidence>
<name>A0A927BYJ7_9BACL</name>
<reference evidence="1" key="1">
    <citation type="submission" date="2020-09" db="EMBL/GenBank/DDBJ databases">
        <title>A novel bacterium of genus Paenibacillus, isolated from South China Sea.</title>
        <authorList>
            <person name="Huang H."/>
            <person name="Mo K."/>
            <person name="Hu Y."/>
        </authorList>
    </citation>
    <scope>NUCLEOTIDE SEQUENCE</scope>
    <source>
        <strain evidence="1">IB182496</strain>
    </source>
</reference>
<dbReference type="EMBL" id="JACXIZ010000045">
    <property type="protein sequence ID" value="MBD2847779.1"/>
    <property type="molecule type" value="Genomic_DNA"/>
</dbReference>
<accession>A0A927BYJ7</accession>
<dbReference type="AlphaFoldDB" id="A0A927BYJ7"/>
<gene>
    <name evidence="1" type="ORF">IDH44_21510</name>
</gene>
<sequence length="141" mass="15227">MKSLLAFVLTVVMLCWFMFAPIYKHVLIMRQAVLQQEVDYLLEIGASGGYGYVDAAMIGASRARLAAVGMDAAAAEYEVRSLSGVPATAPYAPLLRGDGLQLTIRYPYGSILEIDRLIGLTPPDPATRLAATGLKMSEYVP</sequence>
<proteinExistence type="predicted"/>
<dbReference type="Proteomes" id="UP000621560">
    <property type="component" value="Unassembled WGS sequence"/>
</dbReference>